<sequence length="97" mass="10864">MTATTMSAQSPRRIKIYFQDESLRQRCQANAQQLLSAAQAPATSNSALLAKKALKYRNVLDRMTGVDVTSPDFDASKFLGVDWCKTSNLQAHRMRQN</sequence>
<protein>
    <submittedName>
        <fullName evidence="1">Uncharacterized protein</fullName>
    </submittedName>
</protein>
<accession>A0A8K1F9R4</accession>
<name>A0A8K1F9R4_PYTOL</name>
<dbReference type="EMBL" id="SPLM01000147">
    <property type="protein sequence ID" value="TMW55500.1"/>
    <property type="molecule type" value="Genomic_DNA"/>
</dbReference>
<dbReference type="Proteomes" id="UP000794436">
    <property type="component" value="Unassembled WGS sequence"/>
</dbReference>
<reference evidence="1" key="1">
    <citation type="submission" date="2019-03" db="EMBL/GenBank/DDBJ databases">
        <title>Long read genome sequence of the mycoparasitic Pythium oligandrum ATCC 38472 isolated from sugarbeet rhizosphere.</title>
        <authorList>
            <person name="Gaulin E."/>
        </authorList>
    </citation>
    <scope>NUCLEOTIDE SEQUENCE</scope>
    <source>
        <strain evidence="1">ATCC 38472_TT</strain>
    </source>
</reference>
<evidence type="ECO:0000313" key="1">
    <source>
        <dbReference type="EMBL" id="TMW55500.1"/>
    </source>
</evidence>
<comment type="caution">
    <text evidence="1">The sequence shown here is derived from an EMBL/GenBank/DDBJ whole genome shotgun (WGS) entry which is preliminary data.</text>
</comment>
<evidence type="ECO:0000313" key="2">
    <source>
        <dbReference type="Proteomes" id="UP000794436"/>
    </source>
</evidence>
<organism evidence="1 2">
    <name type="scientific">Pythium oligandrum</name>
    <name type="common">Mycoparasitic fungus</name>
    <dbReference type="NCBI Taxonomy" id="41045"/>
    <lineage>
        <taxon>Eukaryota</taxon>
        <taxon>Sar</taxon>
        <taxon>Stramenopiles</taxon>
        <taxon>Oomycota</taxon>
        <taxon>Peronosporomycetes</taxon>
        <taxon>Pythiales</taxon>
        <taxon>Pythiaceae</taxon>
        <taxon>Pythium</taxon>
    </lineage>
</organism>
<keyword evidence="2" id="KW-1185">Reference proteome</keyword>
<gene>
    <name evidence="1" type="ORF">Poli38472_010382</name>
</gene>
<dbReference type="OrthoDB" id="76256at2759"/>
<proteinExistence type="predicted"/>
<dbReference type="AlphaFoldDB" id="A0A8K1F9R4"/>